<proteinExistence type="predicted"/>
<keyword evidence="3" id="KW-1185">Reference proteome</keyword>
<dbReference type="CDD" id="cd04179">
    <property type="entry name" value="DPM_DPG-synthase_like"/>
    <property type="match status" value="1"/>
</dbReference>
<reference evidence="2 3" key="1">
    <citation type="submission" date="2023-08" db="EMBL/GenBank/DDBJ databases">
        <title>Implementing the SeqCode for naming new Mesorhizobium species isolated from Vachellia karroo root nodules.</title>
        <authorList>
            <person name="Van Lill M."/>
        </authorList>
    </citation>
    <scope>NUCLEOTIDE SEQUENCE [LARGE SCALE GENOMIC DNA]</scope>
    <source>
        <strain evidence="2 3">MSK 1335</strain>
    </source>
</reference>
<comment type="caution">
    <text evidence="2">The sequence shown here is derived from an EMBL/GenBank/DDBJ whole genome shotgun (WGS) entry which is preliminary data.</text>
</comment>
<dbReference type="Gene3D" id="3.90.550.10">
    <property type="entry name" value="Spore Coat Polysaccharide Biosynthesis Protein SpsA, Chain A"/>
    <property type="match status" value="1"/>
</dbReference>
<dbReference type="EMBL" id="JAVIJF010000020">
    <property type="protein sequence ID" value="MDX8527726.1"/>
    <property type="molecule type" value="Genomic_DNA"/>
</dbReference>
<dbReference type="PANTHER" id="PTHR48090:SF7">
    <property type="entry name" value="RFBJ PROTEIN"/>
    <property type="match status" value="1"/>
</dbReference>
<dbReference type="Pfam" id="PF00535">
    <property type="entry name" value="Glycos_transf_2"/>
    <property type="match status" value="2"/>
</dbReference>
<feature type="domain" description="Glycosyltransferase 2-like" evidence="1">
    <location>
        <begin position="3"/>
        <end position="50"/>
    </location>
</feature>
<dbReference type="InterPro" id="IPR001173">
    <property type="entry name" value="Glyco_trans_2-like"/>
</dbReference>
<evidence type="ECO:0000313" key="2">
    <source>
        <dbReference type="EMBL" id="MDX8527726.1"/>
    </source>
</evidence>
<dbReference type="InterPro" id="IPR050256">
    <property type="entry name" value="Glycosyltransferase_2"/>
</dbReference>
<sequence>MLSIIVPVFNEVATLPGVLAMVSEALPAVDKEIIVVDDGSTDGTREWLRTNFPDGPRSGGNMSVDAHNAFVIADDQPAVRTIIRPTYHQENSGKGAAVRTGLAAASGDVIVIQDADLEYDPADWAVMYDLIARRKVADVVYGSRFYGRPHRSLYFHHYVANRVISLTFNLLYNQTLTDIECCYKMFTRAVKERLRLTCDDFGCEIQMSAQIARAGGLRIYEVGISYYGRTYDEGKKIGWRDGIRALWYLIRFRILS</sequence>
<dbReference type="PANTHER" id="PTHR48090">
    <property type="entry name" value="UNDECAPRENYL-PHOSPHATE 4-DEOXY-4-FORMAMIDO-L-ARABINOSE TRANSFERASE-RELATED"/>
    <property type="match status" value="1"/>
</dbReference>
<protein>
    <submittedName>
        <fullName evidence="2">Glycosyltransferase family 2 protein</fullName>
    </submittedName>
</protein>
<accession>A0ABU4ZUW6</accession>
<evidence type="ECO:0000313" key="3">
    <source>
        <dbReference type="Proteomes" id="UP001276840"/>
    </source>
</evidence>
<evidence type="ECO:0000259" key="1">
    <source>
        <dbReference type="Pfam" id="PF00535"/>
    </source>
</evidence>
<dbReference type="InterPro" id="IPR029044">
    <property type="entry name" value="Nucleotide-diphossugar_trans"/>
</dbReference>
<gene>
    <name evidence="2" type="ORF">RFM68_24810</name>
</gene>
<organism evidence="2 3">
    <name type="scientific">Mesorhizobium montanum</name>
    <dbReference type="NCBI Taxonomy" id="3072323"/>
    <lineage>
        <taxon>Bacteria</taxon>
        <taxon>Pseudomonadati</taxon>
        <taxon>Pseudomonadota</taxon>
        <taxon>Alphaproteobacteria</taxon>
        <taxon>Hyphomicrobiales</taxon>
        <taxon>Phyllobacteriaceae</taxon>
        <taxon>Mesorhizobium</taxon>
    </lineage>
</organism>
<dbReference type="Proteomes" id="UP001276840">
    <property type="component" value="Unassembled WGS sequence"/>
</dbReference>
<dbReference type="RefSeq" id="WP_320235675.1">
    <property type="nucleotide sequence ID" value="NZ_JAVIJF010000020.1"/>
</dbReference>
<dbReference type="SUPFAM" id="SSF53448">
    <property type="entry name" value="Nucleotide-diphospho-sugar transferases"/>
    <property type="match status" value="1"/>
</dbReference>
<feature type="domain" description="Glycosyltransferase 2-like" evidence="1">
    <location>
        <begin position="83"/>
        <end position="190"/>
    </location>
</feature>
<name>A0ABU4ZUW6_9HYPH</name>